<dbReference type="RefSeq" id="XP_005646948.1">
    <property type="nucleotide sequence ID" value="XM_005646891.1"/>
</dbReference>
<evidence type="ECO:0000256" key="4">
    <source>
        <dbReference type="ARBA" id="ARBA00022927"/>
    </source>
</evidence>
<dbReference type="PANTHER" id="PTHR33162">
    <property type="entry name" value="SEC-INDEPENDENT PROTEIN TRANSLOCASE PROTEIN TATA, CHLOROPLASTIC"/>
    <property type="match status" value="1"/>
</dbReference>
<dbReference type="GO" id="GO:0006886">
    <property type="term" value="P:intracellular protein transport"/>
    <property type="evidence" value="ECO:0007669"/>
    <property type="project" value="UniProtKB-ARBA"/>
</dbReference>
<dbReference type="InterPro" id="IPR003369">
    <property type="entry name" value="TatA/B/E"/>
</dbReference>
<gene>
    <name evidence="11" type="ORF">COCSUDRAFT_33505</name>
</gene>
<evidence type="ECO:0000313" key="11">
    <source>
        <dbReference type="EMBL" id="EIE22404.1"/>
    </source>
</evidence>
<comment type="function">
    <text evidence="8">Part of the twin-arginine translocation (Tat) system that transports large folded proteins containing a characteristic twin-arginine motif in their signal peptide across the thylakoid membrane. Involved in delta pH-dependent protein transport required for chloroplast development, especially thylakoid membrane formation. TATC and TATB mediate precursor recognition, whereas TATA facilitates translocation.</text>
</comment>
<protein>
    <submittedName>
        <fullName evidence="11">Twin arginine-targeting protein trans</fullName>
    </submittedName>
</protein>
<dbReference type="Pfam" id="PF02416">
    <property type="entry name" value="TatA_B_E"/>
    <property type="match status" value="1"/>
</dbReference>
<dbReference type="STRING" id="574566.I0YVI5"/>
<reference evidence="11 12" key="1">
    <citation type="journal article" date="2012" name="Genome Biol.">
        <title>The genome of the polar eukaryotic microalga coccomyxa subellipsoidea reveals traits of cold adaptation.</title>
        <authorList>
            <person name="Blanc G."/>
            <person name="Agarkova I."/>
            <person name="Grimwood J."/>
            <person name="Kuo A."/>
            <person name="Brueggeman A."/>
            <person name="Dunigan D."/>
            <person name="Gurnon J."/>
            <person name="Ladunga I."/>
            <person name="Lindquist E."/>
            <person name="Lucas S."/>
            <person name="Pangilinan J."/>
            <person name="Proschold T."/>
            <person name="Salamov A."/>
            <person name="Schmutz J."/>
            <person name="Weeks D."/>
            <person name="Yamada T."/>
            <person name="Claverie J.M."/>
            <person name="Grigoriev I."/>
            <person name="Van Etten J."/>
            <person name="Lomsadze A."/>
            <person name="Borodovsky M."/>
        </authorList>
    </citation>
    <scope>NUCLEOTIDE SEQUENCE [LARGE SCALE GENOMIC DNA]</scope>
    <source>
        <strain evidence="11 12">C-169</strain>
    </source>
</reference>
<dbReference type="NCBIfam" id="NF011429">
    <property type="entry name" value="PRK14857.1"/>
    <property type="match status" value="1"/>
</dbReference>
<dbReference type="InterPro" id="IPR006312">
    <property type="entry name" value="TatA/E"/>
</dbReference>
<dbReference type="AlphaFoldDB" id="I0YVI5"/>
<dbReference type="NCBIfam" id="NF011430">
    <property type="entry name" value="PRK14861.1"/>
    <property type="match status" value="1"/>
</dbReference>
<comment type="subcellular location">
    <subcellularLocation>
        <location evidence="1">Plastid</location>
        <location evidence="1">Chloroplast thylakoid membrane</location>
        <topology evidence="1">Single-pass membrane protein</topology>
    </subcellularLocation>
</comment>
<dbReference type="KEGG" id="csl:COCSUDRAFT_33505"/>
<dbReference type="NCBIfam" id="TIGR01411">
    <property type="entry name" value="tatAE"/>
    <property type="match status" value="1"/>
</dbReference>
<dbReference type="OrthoDB" id="1923722at2759"/>
<keyword evidence="5 10" id="KW-1133">Transmembrane helix</keyword>
<evidence type="ECO:0000256" key="6">
    <source>
        <dbReference type="ARBA" id="ARBA00023010"/>
    </source>
</evidence>
<evidence type="ECO:0000256" key="8">
    <source>
        <dbReference type="ARBA" id="ARBA00025340"/>
    </source>
</evidence>
<dbReference type="HAMAP" id="MF_00236">
    <property type="entry name" value="TatA_E"/>
    <property type="match status" value="1"/>
</dbReference>
<sequence length="79" mass="8381">MGLFGLGVPEIAVIAGVAVLIFGPSKLPELGRELGKSVKSFQTAAKEFESELKSGAEDAEEEGKKMVDSVKESVDEKLK</sequence>
<name>I0YVI5_COCSC</name>
<dbReference type="Gene3D" id="1.20.5.3310">
    <property type="match status" value="1"/>
</dbReference>
<evidence type="ECO:0000256" key="7">
    <source>
        <dbReference type="ARBA" id="ARBA00023136"/>
    </source>
</evidence>
<dbReference type="EMBL" id="AGSI01000010">
    <property type="protein sequence ID" value="EIE22404.1"/>
    <property type="molecule type" value="Genomic_DNA"/>
</dbReference>
<evidence type="ECO:0000256" key="10">
    <source>
        <dbReference type="SAM" id="Phobius"/>
    </source>
</evidence>
<evidence type="ECO:0000256" key="9">
    <source>
        <dbReference type="SAM" id="MobiDB-lite"/>
    </source>
</evidence>
<evidence type="ECO:0000313" key="12">
    <source>
        <dbReference type="Proteomes" id="UP000007264"/>
    </source>
</evidence>
<dbReference type="GO" id="GO:0009535">
    <property type="term" value="C:chloroplast thylakoid membrane"/>
    <property type="evidence" value="ECO:0007669"/>
    <property type="project" value="UniProtKB-SubCell"/>
</dbReference>
<dbReference type="Proteomes" id="UP000007264">
    <property type="component" value="Unassembled WGS sequence"/>
</dbReference>
<keyword evidence="4" id="KW-0653">Protein transport</keyword>
<keyword evidence="7 10" id="KW-0472">Membrane</keyword>
<keyword evidence="3 10" id="KW-0812">Transmembrane</keyword>
<accession>I0YVI5</accession>
<evidence type="ECO:0000256" key="1">
    <source>
        <dbReference type="ARBA" id="ARBA00004581"/>
    </source>
</evidence>
<evidence type="ECO:0000256" key="2">
    <source>
        <dbReference type="ARBA" id="ARBA00022448"/>
    </source>
</evidence>
<dbReference type="PANTHER" id="PTHR33162:SF1">
    <property type="entry name" value="SEC-INDEPENDENT PROTEIN TRANSLOCASE PROTEIN TATA, CHLOROPLASTIC"/>
    <property type="match status" value="1"/>
</dbReference>
<feature type="transmembrane region" description="Helical" evidence="10">
    <location>
        <begin position="6"/>
        <end position="23"/>
    </location>
</feature>
<proteinExistence type="inferred from homology"/>
<dbReference type="GeneID" id="17040390"/>
<evidence type="ECO:0000256" key="3">
    <source>
        <dbReference type="ARBA" id="ARBA00022692"/>
    </source>
</evidence>
<evidence type="ECO:0000256" key="5">
    <source>
        <dbReference type="ARBA" id="ARBA00022989"/>
    </source>
</evidence>
<feature type="region of interest" description="Disordered" evidence="9">
    <location>
        <begin position="51"/>
        <end position="79"/>
    </location>
</feature>
<keyword evidence="6" id="KW-0811">Translocation</keyword>
<dbReference type="GO" id="GO:0043953">
    <property type="term" value="P:protein transport by the Tat complex"/>
    <property type="evidence" value="ECO:0007669"/>
    <property type="project" value="InterPro"/>
</dbReference>
<dbReference type="eggNOG" id="ENOG502S7UG">
    <property type="taxonomic scope" value="Eukaryota"/>
</dbReference>
<organism evidence="11 12">
    <name type="scientific">Coccomyxa subellipsoidea (strain C-169)</name>
    <name type="common">Green microalga</name>
    <dbReference type="NCBI Taxonomy" id="574566"/>
    <lineage>
        <taxon>Eukaryota</taxon>
        <taxon>Viridiplantae</taxon>
        <taxon>Chlorophyta</taxon>
        <taxon>core chlorophytes</taxon>
        <taxon>Trebouxiophyceae</taxon>
        <taxon>Trebouxiophyceae incertae sedis</taxon>
        <taxon>Coccomyxaceae</taxon>
        <taxon>Coccomyxa</taxon>
        <taxon>Coccomyxa subellipsoidea</taxon>
    </lineage>
</organism>
<keyword evidence="2" id="KW-0813">Transport</keyword>
<comment type="caution">
    <text evidence="11">The sequence shown here is derived from an EMBL/GenBank/DDBJ whole genome shotgun (WGS) entry which is preliminary data.</text>
</comment>
<keyword evidence="12" id="KW-1185">Reference proteome</keyword>